<proteinExistence type="predicted"/>
<reference evidence="2" key="1">
    <citation type="journal article" date="2019" name="Environ. Microbiol.">
        <title>Fungal ecological strategies reflected in gene transcription - a case study of two litter decomposers.</title>
        <authorList>
            <person name="Barbi F."/>
            <person name="Kohler A."/>
            <person name="Barry K."/>
            <person name="Baskaran P."/>
            <person name="Daum C."/>
            <person name="Fauchery L."/>
            <person name="Ihrmark K."/>
            <person name="Kuo A."/>
            <person name="LaButti K."/>
            <person name="Lipzen A."/>
            <person name="Morin E."/>
            <person name="Grigoriev I.V."/>
            <person name="Henrissat B."/>
            <person name="Lindahl B."/>
            <person name="Martin F."/>
        </authorList>
    </citation>
    <scope>NUCLEOTIDE SEQUENCE</scope>
    <source>
        <strain evidence="2">JB14</strain>
    </source>
</reference>
<dbReference type="Proteomes" id="UP000799118">
    <property type="component" value="Unassembled WGS sequence"/>
</dbReference>
<feature type="non-terminal residue" evidence="2">
    <location>
        <position position="1"/>
    </location>
</feature>
<keyword evidence="1" id="KW-1133">Transmembrane helix</keyword>
<organism evidence="2 3">
    <name type="scientific">Gymnopus androsaceus JB14</name>
    <dbReference type="NCBI Taxonomy" id="1447944"/>
    <lineage>
        <taxon>Eukaryota</taxon>
        <taxon>Fungi</taxon>
        <taxon>Dikarya</taxon>
        <taxon>Basidiomycota</taxon>
        <taxon>Agaricomycotina</taxon>
        <taxon>Agaricomycetes</taxon>
        <taxon>Agaricomycetidae</taxon>
        <taxon>Agaricales</taxon>
        <taxon>Marasmiineae</taxon>
        <taxon>Omphalotaceae</taxon>
        <taxon>Gymnopus</taxon>
    </lineage>
</organism>
<evidence type="ECO:0000313" key="3">
    <source>
        <dbReference type="Proteomes" id="UP000799118"/>
    </source>
</evidence>
<keyword evidence="1" id="KW-0472">Membrane</keyword>
<feature type="transmembrane region" description="Helical" evidence="1">
    <location>
        <begin position="159"/>
        <end position="183"/>
    </location>
</feature>
<protein>
    <submittedName>
        <fullName evidence="2">Uncharacterized protein</fullName>
    </submittedName>
</protein>
<evidence type="ECO:0000256" key="1">
    <source>
        <dbReference type="SAM" id="Phobius"/>
    </source>
</evidence>
<keyword evidence="1" id="KW-0812">Transmembrane</keyword>
<accession>A0A6A4GBD8</accession>
<name>A0A6A4GBD8_9AGAR</name>
<keyword evidence="3" id="KW-1185">Reference proteome</keyword>
<sequence>CDNSYPDNAYMVGACAYALADTPSRLNSEAKSLVIQADCLPSPSSSTNEANLNGVWKTGGIPYAEAKPRCIISPGPSCNIGRLYSIYSTCDSGSDAVLVSILPSFYRWAGTGKREESRTLMQSLDIYPLVQRSGASLGNTGTQNGHDFTNPTYSLSSIIFFRVFIHSIIMFGYKFLSLVLVALTMTMISSQAQAVAIPQGNTDIEARDVTVMTKRFPNVNIVESEALISREPAVDGGYISAAAGCITVGFAVVELQADYRRGIYVVRWRNEVNQQDLKVNSECILRTMQDGP</sequence>
<evidence type="ECO:0000313" key="2">
    <source>
        <dbReference type="EMBL" id="KAE9382832.1"/>
    </source>
</evidence>
<dbReference type="AlphaFoldDB" id="A0A6A4GBD8"/>
<gene>
    <name evidence="2" type="ORF">BT96DRAFT_951864</name>
</gene>
<dbReference type="EMBL" id="ML770947">
    <property type="protein sequence ID" value="KAE9382832.1"/>
    <property type="molecule type" value="Genomic_DNA"/>
</dbReference>